<evidence type="ECO:0000256" key="5">
    <source>
        <dbReference type="ARBA" id="ARBA00022490"/>
    </source>
</evidence>
<dbReference type="AlphaFoldDB" id="A0A9N9R522"/>
<evidence type="ECO:0000256" key="4">
    <source>
        <dbReference type="ARBA" id="ARBA00022448"/>
    </source>
</evidence>
<dbReference type="GO" id="GO:0005769">
    <property type="term" value="C:early endosome"/>
    <property type="evidence" value="ECO:0007669"/>
    <property type="project" value="TreeGrafter"/>
</dbReference>
<keyword evidence="5" id="KW-0963">Cytoplasm</keyword>
<dbReference type="Gene3D" id="3.30.1520.10">
    <property type="entry name" value="Phox-like domain"/>
    <property type="match status" value="1"/>
</dbReference>
<evidence type="ECO:0000256" key="2">
    <source>
        <dbReference type="ARBA" id="ARBA00004496"/>
    </source>
</evidence>
<keyword evidence="6" id="KW-0446">Lipid-binding</keyword>
<evidence type="ECO:0000313" key="9">
    <source>
        <dbReference type="EMBL" id="CAG9789753.1"/>
    </source>
</evidence>
<dbReference type="SUPFAM" id="SSF64268">
    <property type="entry name" value="PX domain"/>
    <property type="match status" value="1"/>
</dbReference>
<dbReference type="GO" id="GO:0015031">
    <property type="term" value="P:protein transport"/>
    <property type="evidence" value="ECO:0007669"/>
    <property type="project" value="TreeGrafter"/>
</dbReference>
<dbReference type="GO" id="GO:0032456">
    <property type="term" value="P:endocytic recycling"/>
    <property type="evidence" value="ECO:0007669"/>
    <property type="project" value="TreeGrafter"/>
</dbReference>
<dbReference type="InterPro" id="IPR036871">
    <property type="entry name" value="PX_dom_sf"/>
</dbReference>
<dbReference type="Proteomes" id="UP001153714">
    <property type="component" value="Chromosome 20"/>
</dbReference>
<dbReference type="InterPro" id="IPR001683">
    <property type="entry name" value="PX_dom"/>
</dbReference>
<protein>
    <recommendedName>
        <fullName evidence="8">PX domain-containing protein</fullName>
    </recommendedName>
</protein>
<dbReference type="GO" id="GO:0061709">
    <property type="term" value="P:reticulophagy"/>
    <property type="evidence" value="ECO:0007669"/>
    <property type="project" value="TreeGrafter"/>
</dbReference>
<reference evidence="9" key="1">
    <citation type="submission" date="2021-12" db="EMBL/GenBank/DDBJ databases">
        <authorList>
            <person name="King R."/>
        </authorList>
    </citation>
    <scope>NUCLEOTIDE SEQUENCE</scope>
</reference>
<keyword evidence="7" id="KW-0472">Membrane</keyword>
<name>A0A9N9R522_9NEOP</name>
<dbReference type="GO" id="GO:0000407">
    <property type="term" value="C:phagophore assembly site"/>
    <property type="evidence" value="ECO:0007669"/>
    <property type="project" value="TreeGrafter"/>
</dbReference>
<evidence type="ECO:0000256" key="7">
    <source>
        <dbReference type="ARBA" id="ARBA00023136"/>
    </source>
</evidence>
<dbReference type="Pfam" id="PF00787">
    <property type="entry name" value="PX"/>
    <property type="match status" value="1"/>
</dbReference>
<dbReference type="OrthoDB" id="205639at2759"/>
<dbReference type="GO" id="GO:0016020">
    <property type="term" value="C:membrane"/>
    <property type="evidence" value="ECO:0007669"/>
    <property type="project" value="UniProtKB-SubCell"/>
</dbReference>
<evidence type="ECO:0000256" key="3">
    <source>
        <dbReference type="ARBA" id="ARBA00010883"/>
    </source>
</evidence>
<dbReference type="PROSITE" id="PS50195">
    <property type="entry name" value="PX"/>
    <property type="match status" value="1"/>
</dbReference>
<evidence type="ECO:0000256" key="1">
    <source>
        <dbReference type="ARBA" id="ARBA00004170"/>
    </source>
</evidence>
<evidence type="ECO:0000256" key="6">
    <source>
        <dbReference type="ARBA" id="ARBA00023121"/>
    </source>
</evidence>
<keyword evidence="4" id="KW-0813">Transport</keyword>
<reference evidence="9" key="2">
    <citation type="submission" date="2022-10" db="EMBL/GenBank/DDBJ databases">
        <authorList>
            <consortium name="ENA_rothamsted_submissions"/>
            <consortium name="culmorum"/>
            <person name="King R."/>
        </authorList>
    </citation>
    <scope>NUCLEOTIDE SEQUENCE</scope>
</reference>
<dbReference type="GO" id="GO:0000422">
    <property type="term" value="P:autophagy of mitochondrion"/>
    <property type="evidence" value="ECO:0007669"/>
    <property type="project" value="TreeGrafter"/>
</dbReference>
<dbReference type="EMBL" id="OU893351">
    <property type="protein sequence ID" value="CAG9789753.1"/>
    <property type="molecule type" value="Genomic_DNA"/>
</dbReference>
<accession>A0A9N9R522</accession>
<sequence>MLERNTDRFSDTRRLPIDQPEISALLTRTFHYTIMASESSSAVLELNDTDVTEDTEPPSVTDDNDGAPLIMEHGYDIAVKVDAPLKQMSTLETFVTYRVRCVCARWPTPKFVRRRYNHFRALHKRLCAGHPLIAVPPLPPLHSARQQLDRYSPSFVCIRTLALDAFLDRVAKHPILTHSEDLRLFLTTPDDDLGRVLRPEGGLALWGLAAFTGDRPPNGPRVRSFLFLKNSDSSGICLKMCMSLAGRRVKDPEFSRAAEYLAALQHKLAALDALAAALQRGHSDAAEQLMR</sequence>
<dbReference type="SMART" id="SM00312">
    <property type="entry name" value="PX"/>
    <property type="match status" value="1"/>
</dbReference>
<dbReference type="GO" id="GO:0035091">
    <property type="term" value="F:phosphatidylinositol binding"/>
    <property type="evidence" value="ECO:0007669"/>
    <property type="project" value="InterPro"/>
</dbReference>
<dbReference type="PANTHER" id="PTHR45949">
    <property type="entry name" value="SORTING NEXIN-4"/>
    <property type="match status" value="1"/>
</dbReference>
<organism evidence="9 10">
    <name type="scientific">Diatraea saccharalis</name>
    <name type="common">sugarcane borer</name>
    <dbReference type="NCBI Taxonomy" id="40085"/>
    <lineage>
        <taxon>Eukaryota</taxon>
        <taxon>Metazoa</taxon>
        <taxon>Ecdysozoa</taxon>
        <taxon>Arthropoda</taxon>
        <taxon>Hexapoda</taxon>
        <taxon>Insecta</taxon>
        <taxon>Pterygota</taxon>
        <taxon>Neoptera</taxon>
        <taxon>Endopterygota</taxon>
        <taxon>Lepidoptera</taxon>
        <taxon>Glossata</taxon>
        <taxon>Ditrysia</taxon>
        <taxon>Pyraloidea</taxon>
        <taxon>Crambidae</taxon>
        <taxon>Crambinae</taxon>
        <taxon>Diatraea</taxon>
    </lineage>
</organism>
<evidence type="ECO:0000259" key="8">
    <source>
        <dbReference type="PROSITE" id="PS50195"/>
    </source>
</evidence>
<dbReference type="PANTHER" id="PTHR45949:SF2">
    <property type="entry name" value="SORTING NEXIN-4"/>
    <property type="match status" value="1"/>
</dbReference>
<comment type="subcellular location">
    <subcellularLocation>
        <location evidence="2">Cytoplasm</location>
    </subcellularLocation>
    <subcellularLocation>
        <location evidence="1">Membrane</location>
        <topology evidence="1">Peripheral membrane protein</topology>
    </subcellularLocation>
</comment>
<comment type="similarity">
    <text evidence="3">Belongs to the sorting nexin family.</text>
</comment>
<feature type="domain" description="PX" evidence="8">
    <location>
        <begin position="75"/>
        <end position="193"/>
    </location>
</feature>
<proteinExistence type="inferred from homology"/>
<dbReference type="GO" id="GO:0034727">
    <property type="term" value="P:piecemeal microautophagy of the nucleus"/>
    <property type="evidence" value="ECO:0007669"/>
    <property type="project" value="TreeGrafter"/>
</dbReference>
<evidence type="ECO:0000313" key="10">
    <source>
        <dbReference type="Proteomes" id="UP001153714"/>
    </source>
</evidence>
<gene>
    <name evidence="9" type="ORF">DIATSA_LOCUS7460</name>
</gene>
<keyword evidence="10" id="KW-1185">Reference proteome</keyword>